<reference evidence="1 2" key="1">
    <citation type="submission" date="2016-12" db="EMBL/GenBank/DDBJ databases">
        <authorList>
            <person name="Song W.-J."/>
            <person name="Kurnit D.M."/>
        </authorList>
    </citation>
    <scope>NUCLEOTIDE SEQUENCE [LARGE SCALE GENOMIC DNA]</scope>
    <source>
        <strain evidence="1 2">ATCC 43942</strain>
    </source>
</reference>
<dbReference type="AlphaFoldDB" id="A0A1Z2SLC0"/>
<gene>
    <name evidence="1" type="ORF">BSQ33_19650</name>
</gene>
<accession>A0A1Z2SLC0</accession>
<name>A0A1Z2SLC0_VIBGA</name>
<evidence type="ECO:0000313" key="2">
    <source>
        <dbReference type="Proteomes" id="UP000196708"/>
    </source>
</evidence>
<evidence type="ECO:0000313" key="1">
    <source>
        <dbReference type="EMBL" id="ASA57926.1"/>
    </source>
</evidence>
<dbReference type="EMBL" id="CP018836">
    <property type="protein sequence ID" value="ASA57926.1"/>
    <property type="molecule type" value="Genomic_DNA"/>
</dbReference>
<dbReference type="Proteomes" id="UP000196708">
    <property type="component" value="Chromosome 2"/>
</dbReference>
<proteinExistence type="predicted"/>
<evidence type="ECO:0008006" key="3">
    <source>
        <dbReference type="Google" id="ProtNLM"/>
    </source>
</evidence>
<dbReference type="RefSeq" id="WP_088135021.1">
    <property type="nucleotide sequence ID" value="NZ_CP018836.1"/>
</dbReference>
<organism evidence="1 2">
    <name type="scientific">Vibrio gazogenes</name>
    <dbReference type="NCBI Taxonomy" id="687"/>
    <lineage>
        <taxon>Bacteria</taxon>
        <taxon>Pseudomonadati</taxon>
        <taxon>Pseudomonadota</taxon>
        <taxon>Gammaproteobacteria</taxon>
        <taxon>Vibrionales</taxon>
        <taxon>Vibrionaceae</taxon>
        <taxon>Vibrio</taxon>
    </lineage>
</organism>
<dbReference type="KEGG" id="vga:BSQ33_19650"/>
<protein>
    <recommendedName>
        <fullName evidence="3">Colicin D immunity protein domain-containing protein</fullName>
    </recommendedName>
</protein>
<dbReference type="OrthoDB" id="2623806at2"/>
<sequence>MNPKEKILYLLREYEAGNYETEDFCNEYTQIFNIELDYDSLSEAEYESLEELSNFTARFSPFEEDLKIINVYYDEKQVREKTRELIKKLNISFKK</sequence>